<evidence type="ECO:0000313" key="3">
    <source>
        <dbReference type="Proteomes" id="UP000821598"/>
    </source>
</evidence>
<protein>
    <submittedName>
        <fullName evidence="2">Uncharacterized protein</fullName>
    </submittedName>
</protein>
<evidence type="ECO:0000256" key="1">
    <source>
        <dbReference type="SAM" id="MobiDB-lite"/>
    </source>
</evidence>
<proteinExistence type="predicted"/>
<reference evidence="2 3" key="1">
    <citation type="submission" date="2019-08" db="EMBL/GenBank/DDBJ databases">
        <title>Paraburkholderia simonii sp. nov. and P. youngii sp. nov. Brazilian and Mexican Mimosa-associated rhizobia.</title>
        <authorList>
            <person name="Mavima L."/>
            <person name="Beukes C.W."/>
            <person name="Palmer M."/>
            <person name="De Meyer S.E."/>
            <person name="James E.K."/>
            <person name="Maluk M."/>
            <person name="Avontuur J.R."/>
            <person name="Chan W.Y."/>
            <person name="Venter S.N."/>
            <person name="Steenkamp E.T."/>
        </authorList>
    </citation>
    <scope>NUCLEOTIDE SEQUENCE [LARGE SCALE GENOMIC DNA]</scope>
    <source>
        <strain evidence="2 3">JPY454</strain>
    </source>
</reference>
<comment type="caution">
    <text evidence="2">The sequence shown here is derived from an EMBL/GenBank/DDBJ whole genome shotgun (WGS) entry which is preliminary data.</text>
</comment>
<organism evidence="2 3">
    <name type="scientific">Paraburkholderia youngii</name>
    <dbReference type="NCBI Taxonomy" id="2782701"/>
    <lineage>
        <taxon>Bacteria</taxon>
        <taxon>Pseudomonadati</taxon>
        <taxon>Pseudomonadota</taxon>
        <taxon>Betaproteobacteria</taxon>
        <taxon>Burkholderiales</taxon>
        <taxon>Burkholderiaceae</taxon>
        <taxon>Paraburkholderia</taxon>
    </lineage>
</organism>
<name>A0ABX2NSY6_9BURK</name>
<sequence>MGGQAEASARTVEMTGDSDAAPAGAAMQTACEAASRHNASQRIIEWRGERCHRHRNKRRSPNVSVTSP</sequence>
<keyword evidence="3" id="KW-1185">Reference proteome</keyword>
<accession>A0ABX2NSY6</accession>
<evidence type="ECO:0000313" key="2">
    <source>
        <dbReference type="EMBL" id="NVI07278.1"/>
    </source>
</evidence>
<feature type="compositionally biased region" description="Basic residues" evidence="1">
    <location>
        <begin position="50"/>
        <end position="60"/>
    </location>
</feature>
<dbReference type="EMBL" id="VOMC01000032">
    <property type="protein sequence ID" value="NVI07278.1"/>
    <property type="molecule type" value="Genomic_DNA"/>
</dbReference>
<gene>
    <name evidence="2" type="ORF">FSB64_26655</name>
</gene>
<dbReference type="Proteomes" id="UP000821598">
    <property type="component" value="Unassembled WGS sequence"/>
</dbReference>
<feature type="region of interest" description="Disordered" evidence="1">
    <location>
        <begin position="1"/>
        <end position="68"/>
    </location>
</feature>